<dbReference type="InterPro" id="IPR005467">
    <property type="entry name" value="His_kinase_dom"/>
</dbReference>
<keyword evidence="7" id="KW-0812">Transmembrane</keyword>
<dbReference type="GO" id="GO:0016036">
    <property type="term" value="P:cellular response to phosphate starvation"/>
    <property type="evidence" value="ECO:0007669"/>
    <property type="project" value="TreeGrafter"/>
</dbReference>
<sequence>MKINLLISHVFIIICAFLFRDPKAIAIAAIFSFVVLLIKFLKAEKMKSFKEAGIKKNQNHMVEARDKLLRSVNHELRAPLTRMKLDVEFLEDADIKKSLNEDINQMHALVNELMEIEKIKAEGIERTQVDLTVVLNELVETLNVDHDLLEIDSKNESFIEGDESKLRKLFKNLIENAYKYKSAEGRVFISVTKKTTNTIVTIMNEGSSISGDDLPFIFEPFFRVKGSDEREKKEGFGIGLNICKEIIEAHNAKIQVSSKKDHGTTFKLTF</sequence>
<dbReference type="Pfam" id="PF00512">
    <property type="entry name" value="HisKA"/>
    <property type="match status" value="1"/>
</dbReference>
<dbReference type="Gene3D" id="3.30.565.10">
    <property type="entry name" value="Histidine kinase-like ATPase, C-terminal domain"/>
    <property type="match status" value="1"/>
</dbReference>
<dbReference type="PRINTS" id="PR00344">
    <property type="entry name" value="BCTRLSENSOR"/>
</dbReference>
<reference evidence="10" key="1">
    <citation type="journal article" date="2017" name="Proc. Natl. Acad. Sci. U.S.A.">
        <title>Simulation of Deepwater Horizon oil plume reveals substrate specialization within a complex community of hydrocarbon-degraders.</title>
        <authorList>
            <person name="Hu P."/>
            <person name="Dubinsky E.A."/>
            <person name="Probst A.J."/>
            <person name="Wang J."/>
            <person name="Sieber C.M.K."/>
            <person name="Tom L.M."/>
            <person name="Gardinali P."/>
            <person name="Banfield J.F."/>
            <person name="Atlas R.M."/>
            <person name="Andersen G.L."/>
        </authorList>
    </citation>
    <scope>NUCLEOTIDE SEQUENCE [LARGE SCALE GENOMIC DNA]</scope>
</reference>
<dbReference type="EMBL" id="MAAO01000015">
    <property type="protein sequence ID" value="OUR93579.1"/>
    <property type="molecule type" value="Genomic_DNA"/>
</dbReference>
<dbReference type="GO" id="GO:0004721">
    <property type="term" value="F:phosphoprotein phosphatase activity"/>
    <property type="evidence" value="ECO:0007669"/>
    <property type="project" value="TreeGrafter"/>
</dbReference>
<dbReference type="SMART" id="SM00387">
    <property type="entry name" value="HATPase_c"/>
    <property type="match status" value="1"/>
</dbReference>
<dbReference type="InterPro" id="IPR036890">
    <property type="entry name" value="HATPase_C_sf"/>
</dbReference>
<gene>
    <name evidence="9" type="ORF">A9Q84_19110</name>
</gene>
<dbReference type="GO" id="GO:0005886">
    <property type="term" value="C:plasma membrane"/>
    <property type="evidence" value="ECO:0007669"/>
    <property type="project" value="TreeGrafter"/>
</dbReference>
<evidence type="ECO:0000313" key="10">
    <source>
        <dbReference type="Proteomes" id="UP000196531"/>
    </source>
</evidence>
<keyword evidence="7" id="KW-1133">Transmembrane helix</keyword>
<dbReference type="Gene3D" id="1.10.287.130">
    <property type="match status" value="1"/>
</dbReference>
<dbReference type="SUPFAM" id="SSF55874">
    <property type="entry name" value="ATPase domain of HSP90 chaperone/DNA topoisomerase II/histidine kinase"/>
    <property type="match status" value="1"/>
</dbReference>
<comment type="catalytic activity">
    <reaction evidence="1">
        <text>ATP + protein L-histidine = ADP + protein N-phospho-L-histidine.</text>
        <dbReference type="EC" id="2.7.13.3"/>
    </reaction>
</comment>
<proteinExistence type="predicted"/>
<comment type="caution">
    <text evidence="9">The sequence shown here is derived from an EMBL/GenBank/DDBJ whole genome shotgun (WGS) entry which is preliminary data.</text>
</comment>
<evidence type="ECO:0000256" key="3">
    <source>
        <dbReference type="ARBA" id="ARBA00022553"/>
    </source>
</evidence>
<accession>A0A1Y5F6A3</accession>
<feature type="domain" description="Histidine kinase" evidence="8">
    <location>
        <begin position="71"/>
        <end position="270"/>
    </location>
</feature>
<dbReference type="AlphaFoldDB" id="A0A1Y5F6A3"/>
<evidence type="ECO:0000259" key="8">
    <source>
        <dbReference type="PROSITE" id="PS50109"/>
    </source>
</evidence>
<protein>
    <recommendedName>
        <fullName evidence="2">histidine kinase</fullName>
        <ecNumber evidence="2">2.7.13.3</ecNumber>
    </recommendedName>
</protein>
<dbReference type="SMART" id="SM00388">
    <property type="entry name" value="HisKA"/>
    <property type="match status" value="1"/>
</dbReference>
<dbReference type="CDD" id="cd00082">
    <property type="entry name" value="HisKA"/>
    <property type="match status" value="1"/>
</dbReference>
<dbReference type="InterPro" id="IPR003594">
    <property type="entry name" value="HATPase_dom"/>
</dbReference>
<evidence type="ECO:0000256" key="6">
    <source>
        <dbReference type="ARBA" id="ARBA00023012"/>
    </source>
</evidence>
<dbReference type="InterPro" id="IPR050351">
    <property type="entry name" value="BphY/WalK/GraS-like"/>
</dbReference>
<keyword evidence="7" id="KW-0472">Membrane</keyword>
<dbReference type="EC" id="2.7.13.3" evidence="2"/>
<dbReference type="InterPro" id="IPR003661">
    <property type="entry name" value="HisK_dim/P_dom"/>
</dbReference>
<dbReference type="FunFam" id="3.30.565.10:FF:000006">
    <property type="entry name" value="Sensor histidine kinase WalK"/>
    <property type="match status" value="1"/>
</dbReference>
<evidence type="ECO:0000256" key="1">
    <source>
        <dbReference type="ARBA" id="ARBA00000085"/>
    </source>
</evidence>
<organism evidence="9 10">
    <name type="scientific">Halobacteriovorax marinus</name>
    <dbReference type="NCBI Taxonomy" id="97084"/>
    <lineage>
        <taxon>Bacteria</taxon>
        <taxon>Pseudomonadati</taxon>
        <taxon>Bdellovibrionota</taxon>
        <taxon>Bacteriovoracia</taxon>
        <taxon>Bacteriovoracales</taxon>
        <taxon>Halobacteriovoraceae</taxon>
        <taxon>Halobacteriovorax</taxon>
    </lineage>
</organism>
<dbReference type="Pfam" id="PF02518">
    <property type="entry name" value="HATPase_c"/>
    <property type="match status" value="1"/>
</dbReference>
<dbReference type="SUPFAM" id="SSF47384">
    <property type="entry name" value="Homodimeric domain of signal transducing histidine kinase"/>
    <property type="match status" value="1"/>
</dbReference>
<dbReference type="InterPro" id="IPR004358">
    <property type="entry name" value="Sig_transdc_His_kin-like_C"/>
</dbReference>
<evidence type="ECO:0000256" key="2">
    <source>
        <dbReference type="ARBA" id="ARBA00012438"/>
    </source>
</evidence>
<dbReference type="GO" id="GO:0000155">
    <property type="term" value="F:phosphorelay sensor kinase activity"/>
    <property type="evidence" value="ECO:0007669"/>
    <property type="project" value="InterPro"/>
</dbReference>
<feature type="transmembrane region" description="Helical" evidence="7">
    <location>
        <begin position="24"/>
        <end position="41"/>
    </location>
</feature>
<evidence type="ECO:0000256" key="4">
    <source>
        <dbReference type="ARBA" id="ARBA00022679"/>
    </source>
</evidence>
<dbReference type="Proteomes" id="UP000196531">
    <property type="component" value="Unassembled WGS sequence"/>
</dbReference>
<dbReference type="PROSITE" id="PS50109">
    <property type="entry name" value="HIS_KIN"/>
    <property type="match status" value="1"/>
</dbReference>
<name>A0A1Y5F6A3_9BACT</name>
<evidence type="ECO:0000313" key="9">
    <source>
        <dbReference type="EMBL" id="OUR93579.1"/>
    </source>
</evidence>
<dbReference type="InterPro" id="IPR036097">
    <property type="entry name" value="HisK_dim/P_sf"/>
</dbReference>
<keyword evidence="6" id="KW-0902">Two-component regulatory system</keyword>
<dbReference type="PANTHER" id="PTHR45453:SF1">
    <property type="entry name" value="PHOSPHATE REGULON SENSOR PROTEIN PHOR"/>
    <property type="match status" value="1"/>
</dbReference>
<evidence type="ECO:0000256" key="7">
    <source>
        <dbReference type="SAM" id="Phobius"/>
    </source>
</evidence>
<keyword evidence="3" id="KW-0597">Phosphoprotein</keyword>
<evidence type="ECO:0000256" key="5">
    <source>
        <dbReference type="ARBA" id="ARBA00022777"/>
    </source>
</evidence>
<keyword evidence="4" id="KW-0808">Transferase</keyword>
<dbReference type="PANTHER" id="PTHR45453">
    <property type="entry name" value="PHOSPHATE REGULON SENSOR PROTEIN PHOR"/>
    <property type="match status" value="1"/>
</dbReference>
<keyword evidence="5" id="KW-0418">Kinase</keyword>